<proteinExistence type="inferred from homology"/>
<comment type="function">
    <text evidence="2 11">Catalyzes the insertion of molybdate into adenylated molybdopterin with the concomitant release of AMP.</text>
</comment>
<sequence length="414" mass="43965">MPEHTHLSLADAQALVMAHARTGEIEEIPLESAQGRVIARDIRANRDLPPYDISAMDGFAVRSADLAAGGAALPVVADIKAGDRPTAAITAGQCVRIMTGAPLPEGADAVVRCEDTRIDADGAVIFPAAVPAGNDIRRRGEVMRRDAVVLEAGSVVTPGVVGVLATVKCARVPVHRRPTVAILATGDELEALEDAFDADRIPESNSYAILAQLQAIGIAPQRLGIAADDPEALREALCRGLDHDILLVSGGSSVGVHDHVRPVLEALGAELHFWRVAMRPGHPLVFATHGDCRIFGLPGNPVSSMVCVEEFVIPLLRRHLGHRQCYRETVPVRLARNFKHAPGRCEFVRVTLTPDAAGMLWARSTGSQSSGDLLSMAMADGLLFIPATSDGLAAGEIARVQRIASNRFQETALP</sequence>
<dbReference type="InterPro" id="IPR038987">
    <property type="entry name" value="MoeA-like"/>
</dbReference>
<evidence type="ECO:0000313" key="14">
    <source>
        <dbReference type="Proteomes" id="UP000198607"/>
    </source>
</evidence>
<dbReference type="InterPro" id="IPR005110">
    <property type="entry name" value="MoeA_linker/N"/>
</dbReference>
<dbReference type="EC" id="2.10.1.1" evidence="11"/>
<evidence type="ECO:0000256" key="8">
    <source>
        <dbReference type="ARBA" id="ARBA00022842"/>
    </source>
</evidence>
<dbReference type="RefSeq" id="WP_218122788.1">
    <property type="nucleotide sequence ID" value="NZ_FNCY01000017.1"/>
</dbReference>
<dbReference type="SUPFAM" id="SSF53218">
    <property type="entry name" value="Molybdenum cofactor biosynthesis proteins"/>
    <property type="match status" value="1"/>
</dbReference>
<dbReference type="Pfam" id="PF03454">
    <property type="entry name" value="MoeA_C"/>
    <property type="match status" value="1"/>
</dbReference>
<evidence type="ECO:0000313" key="13">
    <source>
        <dbReference type="EMBL" id="SDI37015.1"/>
    </source>
</evidence>
<protein>
    <recommendedName>
        <fullName evidence="11">Molybdopterin molybdenumtransferase</fullName>
        <ecNumber evidence="11">2.10.1.1</ecNumber>
    </recommendedName>
</protein>
<dbReference type="PANTHER" id="PTHR10192">
    <property type="entry name" value="MOLYBDOPTERIN BIOSYNTHESIS PROTEIN"/>
    <property type="match status" value="1"/>
</dbReference>
<keyword evidence="14" id="KW-1185">Reference proteome</keyword>
<evidence type="ECO:0000256" key="6">
    <source>
        <dbReference type="ARBA" id="ARBA00022679"/>
    </source>
</evidence>
<dbReference type="AlphaFoldDB" id="A0A1G8K0R0"/>
<dbReference type="EMBL" id="FNCY01000017">
    <property type="protein sequence ID" value="SDI37015.1"/>
    <property type="molecule type" value="Genomic_DNA"/>
</dbReference>
<keyword evidence="6 11" id="KW-0808">Transferase</keyword>
<name>A0A1G8K0R0_9RHOO</name>
<dbReference type="InterPro" id="IPR036425">
    <property type="entry name" value="MoaB/Mog-like_dom_sf"/>
</dbReference>
<dbReference type="GO" id="GO:0046872">
    <property type="term" value="F:metal ion binding"/>
    <property type="evidence" value="ECO:0007669"/>
    <property type="project" value="UniProtKB-UniRule"/>
</dbReference>
<dbReference type="Gene3D" id="2.170.190.11">
    <property type="entry name" value="Molybdopterin biosynthesis moea protein, domain 3"/>
    <property type="match status" value="1"/>
</dbReference>
<reference evidence="13 14" key="1">
    <citation type="submission" date="2016-10" db="EMBL/GenBank/DDBJ databases">
        <authorList>
            <person name="de Groot N.N."/>
        </authorList>
    </citation>
    <scope>NUCLEOTIDE SEQUENCE [LARGE SCALE GENOMIC DNA]</scope>
    <source>
        <strain evidence="13 14">DSM 5885</strain>
    </source>
</reference>
<dbReference type="InterPro" id="IPR005111">
    <property type="entry name" value="MoeA_C_domain_IV"/>
</dbReference>
<organism evidence="13 14">
    <name type="scientific">Propionivibrio dicarboxylicus</name>
    <dbReference type="NCBI Taxonomy" id="83767"/>
    <lineage>
        <taxon>Bacteria</taxon>
        <taxon>Pseudomonadati</taxon>
        <taxon>Pseudomonadota</taxon>
        <taxon>Betaproteobacteria</taxon>
        <taxon>Rhodocyclales</taxon>
        <taxon>Rhodocyclaceae</taxon>
        <taxon>Propionivibrio</taxon>
    </lineage>
</organism>
<evidence type="ECO:0000256" key="1">
    <source>
        <dbReference type="ARBA" id="ARBA00001946"/>
    </source>
</evidence>
<dbReference type="FunFam" id="3.40.980.10:FF:000004">
    <property type="entry name" value="Molybdopterin molybdenumtransferase"/>
    <property type="match status" value="1"/>
</dbReference>
<comment type="catalytic activity">
    <reaction evidence="10">
        <text>adenylyl-molybdopterin + molybdate = Mo-molybdopterin + AMP + H(+)</text>
        <dbReference type="Rhea" id="RHEA:35047"/>
        <dbReference type="ChEBI" id="CHEBI:15378"/>
        <dbReference type="ChEBI" id="CHEBI:36264"/>
        <dbReference type="ChEBI" id="CHEBI:62727"/>
        <dbReference type="ChEBI" id="CHEBI:71302"/>
        <dbReference type="ChEBI" id="CHEBI:456215"/>
        <dbReference type="EC" id="2.10.1.1"/>
    </reaction>
</comment>
<keyword evidence="5 11" id="KW-0500">Molybdenum</keyword>
<dbReference type="SUPFAM" id="SSF63867">
    <property type="entry name" value="MoeA C-terminal domain-like"/>
    <property type="match status" value="1"/>
</dbReference>
<evidence type="ECO:0000259" key="12">
    <source>
        <dbReference type="SMART" id="SM00852"/>
    </source>
</evidence>
<dbReference type="Pfam" id="PF00994">
    <property type="entry name" value="MoCF_biosynth"/>
    <property type="match status" value="1"/>
</dbReference>
<evidence type="ECO:0000256" key="7">
    <source>
        <dbReference type="ARBA" id="ARBA00022723"/>
    </source>
</evidence>
<dbReference type="NCBIfam" id="NF045515">
    <property type="entry name" value="Glp_gephyrin"/>
    <property type="match status" value="1"/>
</dbReference>
<evidence type="ECO:0000256" key="10">
    <source>
        <dbReference type="ARBA" id="ARBA00047317"/>
    </source>
</evidence>
<dbReference type="Gene3D" id="3.90.105.10">
    <property type="entry name" value="Molybdopterin biosynthesis moea protein, domain 2"/>
    <property type="match status" value="1"/>
</dbReference>
<dbReference type="InterPro" id="IPR036688">
    <property type="entry name" value="MoeA_C_domain_IV_sf"/>
</dbReference>
<dbReference type="SUPFAM" id="SSF63882">
    <property type="entry name" value="MoeA N-terminal region -like"/>
    <property type="match status" value="1"/>
</dbReference>
<dbReference type="SMART" id="SM00852">
    <property type="entry name" value="MoCF_biosynth"/>
    <property type="match status" value="1"/>
</dbReference>
<dbReference type="GO" id="GO:0005829">
    <property type="term" value="C:cytosol"/>
    <property type="evidence" value="ECO:0007669"/>
    <property type="project" value="TreeGrafter"/>
</dbReference>
<comment type="similarity">
    <text evidence="4 11">Belongs to the MoeA family.</text>
</comment>
<feature type="domain" description="MoaB/Mog" evidence="12">
    <location>
        <begin position="181"/>
        <end position="318"/>
    </location>
</feature>
<dbReference type="CDD" id="cd00887">
    <property type="entry name" value="MoeA"/>
    <property type="match status" value="1"/>
</dbReference>
<gene>
    <name evidence="13" type="ORF">SAMN05660652_03313</name>
</gene>
<dbReference type="FunFam" id="2.170.190.11:FF:000001">
    <property type="entry name" value="Molybdopterin molybdenumtransferase"/>
    <property type="match status" value="1"/>
</dbReference>
<keyword evidence="9 11" id="KW-0501">Molybdenum cofactor biosynthesis</keyword>
<dbReference type="NCBIfam" id="TIGR00177">
    <property type="entry name" value="molyb_syn"/>
    <property type="match status" value="1"/>
</dbReference>
<dbReference type="UniPathway" id="UPA00344"/>
<dbReference type="Gene3D" id="3.40.980.10">
    <property type="entry name" value="MoaB/Mog-like domain"/>
    <property type="match status" value="1"/>
</dbReference>
<dbReference type="GO" id="GO:0061599">
    <property type="term" value="F:molybdopterin molybdotransferase activity"/>
    <property type="evidence" value="ECO:0007669"/>
    <property type="project" value="UniProtKB-UniRule"/>
</dbReference>
<evidence type="ECO:0000256" key="3">
    <source>
        <dbReference type="ARBA" id="ARBA00005046"/>
    </source>
</evidence>
<evidence type="ECO:0000256" key="9">
    <source>
        <dbReference type="ARBA" id="ARBA00023150"/>
    </source>
</evidence>
<dbReference type="InterPro" id="IPR001453">
    <property type="entry name" value="MoaB/Mog_dom"/>
</dbReference>
<evidence type="ECO:0000256" key="11">
    <source>
        <dbReference type="RuleBase" id="RU365090"/>
    </source>
</evidence>
<comment type="pathway">
    <text evidence="3 11">Cofactor biosynthesis; molybdopterin biosynthesis.</text>
</comment>
<evidence type="ECO:0000256" key="4">
    <source>
        <dbReference type="ARBA" id="ARBA00010763"/>
    </source>
</evidence>
<keyword evidence="8 11" id="KW-0460">Magnesium</keyword>
<comment type="cofactor">
    <cofactor evidence="1 11">
        <name>Mg(2+)</name>
        <dbReference type="ChEBI" id="CHEBI:18420"/>
    </cofactor>
</comment>
<dbReference type="Proteomes" id="UP000198607">
    <property type="component" value="Unassembled WGS sequence"/>
</dbReference>
<accession>A0A1G8K0R0</accession>
<dbReference type="Pfam" id="PF03453">
    <property type="entry name" value="MoeA_N"/>
    <property type="match status" value="1"/>
</dbReference>
<dbReference type="Gene3D" id="2.40.340.10">
    <property type="entry name" value="MoeA, C-terminal, domain IV"/>
    <property type="match status" value="1"/>
</dbReference>
<keyword evidence="7 11" id="KW-0479">Metal-binding</keyword>
<evidence type="ECO:0000256" key="5">
    <source>
        <dbReference type="ARBA" id="ARBA00022505"/>
    </source>
</evidence>
<evidence type="ECO:0000256" key="2">
    <source>
        <dbReference type="ARBA" id="ARBA00002901"/>
    </source>
</evidence>
<dbReference type="PANTHER" id="PTHR10192:SF5">
    <property type="entry name" value="GEPHYRIN"/>
    <property type="match status" value="1"/>
</dbReference>
<dbReference type="InterPro" id="IPR036135">
    <property type="entry name" value="MoeA_linker/N_sf"/>
</dbReference>
<dbReference type="STRING" id="83767.SAMN05660652_03313"/>
<dbReference type="GO" id="GO:0006777">
    <property type="term" value="P:Mo-molybdopterin cofactor biosynthetic process"/>
    <property type="evidence" value="ECO:0007669"/>
    <property type="project" value="UniProtKB-UniRule"/>
</dbReference>